<dbReference type="OrthoDB" id="39175at2759"/>
<organism evidence="6 7">
    <name type="scientific">Curvularia clavata</name>
    <dbReference type="NCBI Taxonomy" id="95742"/>
    <lineage>
        <taxon>Eukaryota</taxon>
        <taxon>Fungi</taxon>
        <taxon>Dikarya</taxon>
        <taxon>Ascomycota</taxon>
        <taxon>Pezizomycotina</taxon>
        <taxon>Dothideomycetes</taxon>
        <taxon>Pleosporomycetidae</taxon>
        <taxon>Pleosporales</taxon>
        <taxon>Pleosporineae</taxon>
        <taxon>Pleosporaceae</taxon>
        <taxon>Curvularia</taxon>
    </lineage>
</organism>
<keyword evidence="3" id="KW-0238">DNA-binding</keyword>
<dbReference type="GO" id="GO:0046872">
    <property type="term" value="F:metal ion binding"/>
    <property type="evidence" value="ECO:0007669"/>
    <property type="project" value="UniProtKB-KW"/>
</dbReference>
<keyword evidence="7" id="KW-1185">Reference proteome</keyword>
<evidence type="ECO:0000256" key="3">
    <source>
        <dbReference type="ARBA" id="ARBA00023125"/>
    </source>
</evidence>
<evidence type="ECO:0000313" key="6">
    <source>
        <dbReference type="EMBL" id="USP74175.1"/>
    </source>
</evidence>
<dbReference type="GO" id="GO:0003700">
    <property type="term" value="F:DNA-binding transcription factor activity"/>
    <property type="evidence" value="ECO:0007669"/>
    <property type="project" value="InterPro"/>
</dbReference>
<proteinExistence type="predicted"/>
<dbReference type="AlphaFoldDB" id="A0A9Q8Z1X5"/>
<dbReference type="PANTHER" id="PTHR46910">
    <property type="entry name" value="TRANSCRIPTION FACTOR PDR1"/>
    <property type="match status" value="1"/>
</dbReference>
<dbReference type="InterPro" id="IPR050987">
    <property type="entry name" value="AtrR-like"/>
</dbReference>
<feature type="region of interest" description="Disordered" evidence="5">
    <location>
        <begin position="613"/>
        <end position="640"/>
    </location>
</feature>
<evidence type="ECO:0000256" key="5">
    <source>
        <dbReference type="SAM" id="MobiDB-lite"/>
    </source>
</evidence>
<dbReference type="GO" id="GO:0003677">
    <property type="term" value="F:DNA binding"/>
    <property type="evidence" value="ECO:0007669"/>
    <property type="project" value="UniProtKB-KW"/>
</dbReference>
<accession>A0A9Q8Z1X5</accession>
<keyword evidence="2" id="KW-0479">Metal-binding</keyword>
<dbReference type="Proteomes" id="UP001056012">
    <property type="component" value="Chromosome 1"/>
</dbReference>
<dbReference type="EMBL" id="CP089274">
    <property type="protein sequence ID" value="USP74175.1"/>
    <property type="molecule type" value="Genomic_DNA"/>
</dbReference>
<feature type="compositionally biased region" description="Low complexity" evidence="5">
    <location>
        <begin position="16"/>
        <end position="27"/>
    </location>
</feature>
<sequence>MSHLSQRLEQLEKHVSGTGDDSSSSKSLPTPAGEAMPRHTPVASPEAPLIEADGQESWIYQLATDTRRSFQNQATPVDTPAPSINSAMLSLNEALEDLGRIRVRNTALDFELSPAESRACIDRFNNLMHAMVVPDAFLSAMIDMNVLRALPDVINSPYVNIDPGMRVLYYNAIYYGLRESDGPGGDLTTKAYMKMLENVPAWLESSTETILDAQTAALSSWTSTTMHDYQLSWKFHCKLSRYLISKGKDQVDSTPAKTFAEEDERDAQRYLYWHALCIDLSFRLFYGKPRVIRWAPGKVRPPLMFRHDNMHPSAMSITIAVVWVRYTLLVEEVISYIDNHACHGQVDDLSQKADECCIQLEKLLAEWRFEQLMNDQDVPNEHRYIIADHIMNIYTYIIGIQRLVQTAARSHSATTVKPSPFAVRAARKVSNMILDFHKDTTMNAKSRSITDHFISLYPFCVVFTLYEHILASYNPEDCEGDIQTLESIGVAVNKACAQRRDMIPFAKTIDALNRVSRTLQDERRKEMTPSLTNRVGYTGTQGLNLMPTSFDTVQNLVATELPDFDMSNFSVPTYLPDTESDFQSLGLFRALENEFVARNWQGNWWDLSGSVDERVGQTPESGMPQAASLAYTPSGPENMM</sequence>
<keyword evidence="4" id="KW-0539">Nucleus</keyword>
<dbReference type="CDD" id="cd12148">
    <property type="entry name" value="fungal_TF_MHR"/>
    <property type="match status" value="1"/>
</dbReference>
<reference evidence="6" key="1">
    <citation type="submission" date="2021-12" db="EMBL/GenBank/DDBJ databases">
        <title>Curvularia clavata genome.</title>
        <authorList>
            <person name="Cao Y."/>
        </authorList>
    </citation>
    <scope>NUCLEOTIDE SEQUENCE</scope>
    <source>
        <strain evidence="6">Yc1106</strain>
    </source>
</reference>
<gene>
    <name evidence="6" type="ORF">yc1106_01449</name>
</gene>
<evidence type="ECO:0000313" key="7">
    <source>
        <dbReference type="Proteomes" id="UP001056012"/>
    </source>
</evidence>
<protein>
    <recommendedName>
        <fullName evidence="8">Transcription factor domain-containing protein</fullName>
    </recommendedName>
</protein>
<evidence type="ECO:0000256" key="1">
    <source>
        <dbReference type="ARBA" id="ARBA00004123"/>
    </source>
</evidence>
<evidence type="ECO:0000256" key="2">
    <source>
        <dbReference type="ARBA" id="ARBA00022723"/>
    </source>
</evidence>
<name>A0A9Q8Z1X5_CURCL</name>
<evidence type="ECO:0008006" key="8">
    <source>
        <dbReference type="Google" id="ProtNLM"/>
    </source>
</evidence>
<dbReference type="GO" id="GO:0005634">
    <property type="term" value="C:nucleus"/>
    <property type="evidence" value="ECO:0007669"/>
    <property type="project" value="UniProtKB-SubCell"/>
</dbReference>
<comment type="subcellular location">
    <subcellularLocation>
        <location evidence="1">Nucleus</location>
    </subcellularLocation>
</comment>
<feature type="region of interest" description="Disordered" evidence="5">
    <location>
        <begin position="1"/>
        <end position="42"/>
    </location>
</feature>
<dbReference type="VEuPathDB" id="FungiDB:yc1106_01449"/>
<dbReference type="PANTHER" id="PTHR46910:SF3">
    <property type="entry name" value="HALOTOLERANCE PROTEIN 9-RELATED"/>
    <property type="match status" value="1"/>
</dbReference>
<evidence type="ECO:0000256" key="4">
    <source>
        <dbReference type="ARBA" id="ARBA00023242"/>
    </source>
</evidence>